<dbReference type="InterPro" id="IPR011576">
    <property type="entry name" value="Pyridox_Oxase_N"/>
</dbReference>
<dbReference type="GO" id="GO:0005634">
    <property type="term" value="C:nucleus"/>
    <property type="evidence" value="ECO:0007669"/>
    <property type="project" value="TreeGrafter"/>
</dbReference>
<organism evidence="3 4">
    <name type="scientific">Elsinoe australis</name>
    <dbReference type="NCBI Taxonomy" id="40998"/>
    <lineage>
        <taxon>Eukaryota</taxon>
        <taxon>Fungi</taxon>
        <taxon>Dikarya</taxon>
        <taxon>Ascomycota</taxon>
        <taxon>Pezizomycotina</taxon>
        <taxon>Dothideomycetes</taxon>
        <taxon>Dothideomycetidae</taxon>
        <taxon>Myriangiales</taxon>
        <taxon>Elsinoaceae</taxon>
        <taxon>Elsinoe</taxon>
    </lineage>
</organism>
<evidence type="ECO:0000256" key="1">
    <source>
        <dbReference type="SAM" id="MobiDB-lite"/>
    </source>
</evidence>
<evidence type="ECO:0000259" key="2">
    <source>
        <dbReference type="Pfam" id="PF01243"/>
    </source>
</evidence>
<dbReference type="Pfam" id="PF01243">
    <property type="entry name" value="PNPOx_N"/>
    <property type="match status" value="1"/>
</dbReference>
<dbReference type="PANTHER" id="PTHR28040">
    <property type="entry name" value="PYRIDOXAMINE 5'-PHOSPHATE OXIDASE YLR456W HOMOLOG-RELATED"/>
    <property type="match status" value="1"/>
</dbReference>
<dbReference type="EMBL" id="PTQR01000057">
    <property type="protein sequence ID" value="TKX23094.1"/>
    <property type="molecule type" value="Genomic_DNA"/>
</dbReference>
<name>A0A4U7B4P9_9PEZI</name>
<dbReference type="InterPro" id="IPR052841">
    <property type="entry name" value="PMP_oxidase-like"/>
</dbReference>
<feature type="compositionally biased region" description="Low complexity" evidence="1">
    <location>
        <begin position="105"/>
        <end position="114"/>
    </location>
</feature>
<proteinExistence type="predicted"/>
<feature type="domain" description="Pyridoxamine 5'-phosphate oxidase N-terminal" evidence="2">
    <location>
        <begin position="25"/>
        <end position="172"/>
    </location>
</feature>
<dbReference type="AlphaFoldDB" id="A0A4U7B4P9"/>
<dbReference type="SUPFAM" id="SSF50475">
    <property type="entry name" value="FMN-binding split barrel"/>
    <property type="match status" value="1"/>
</dbReference>
<dbReference type="GO" id="GO:0005737">
    <property type="term" value="C:cytoplasm"/>
    <property type="evidence" value="ECO:0007669"/>
    <property type="project" value="TreeGrafter"/>
</dbReference>
<gene>
    <name evidence="3" type="ORF">C1H76_4642</name>
</gene>
<feature type="region of interest" description="Disordered" evidence="1">
    <location>
        <begin position="1"/>
        <end position="22"/>
    </location>
</feature>
<reference evidence="3 4" key="1">
    <citation type="submission" date="2018-02" db="EMBL/GenBank/DDBJ databases">
        <title>Draft genome sequences of Elsinoe sp., causing black scab on jojoba.</title>
        <authorList>
            <person name="Stodart B."/>
            <person name="Jeffress S."/>
            <person name="Ash G."/>
            <person name="Arun Chinnappa K."/>
        </authorList>
    </citation>
    <scope>NUCLEOTIDE SEQUENCE [LARGE SCALE GENOMIC DNA]</scope>
    <source>
        <strain evidence="3 4">Hillstone_2</strain>
    </source>
</reference>
<dbReference type="InterPro" id="IPR012349">
    <property type="entry name" value="Split_barrel_FMN-bd"/>
</dbReference>
<comment type="caution">
    <text evidence="3">The sequence shown here is derived from an EMBL/GenBank/DDBJ whole genome shotgun (WGS) entry which is preliminary data.</text>
</comment>
<feature type="region of interest" description="Disordered" evidence="1">
    <location>
        <begin position="105"/>
        <end position="134"/>
    </location>
</feature>
<evidence type="ECO:0000313" key="3">
    <source>
        <dbReference type="EMBL" id="TKX23094.1"/>
    </source>
</evidence>
<dbReference type="Gene3D" id="2.30.110.10">
    <property type="entry name" value="Electron Transport, Fmn-binding Protein, Chain A"/>
    <property type="match status" value="1"/>
</dbReference>
<feature type="compositionally biased region" description="Polar residues" evidence="1">
    <location>
        <begin position="10"/>
        <end position="20"/>
    </location>
</feature>
<dbReference type="PANTHER" id="PTHR28040:SF1">
    <property type="entry name" value="PYRIDOXAMINE 5'-PHOSPHATE OXIDASE YLR456W HOMOLOG-RELATED"/>
    <property type="match status" value="1"/>
</dbReference>
<protein>
    <submittedName>
        <fullName evidence="3">Pyridoxamine 5'-phosphate oxidase-like protein 3</fullName>
    </submittedName>
</protein>
<accession>A0A4U7B4P9</accession>
<sequence>MTDALPPLTWETSANTQPELSDSLPDSVESCLQNAKYLHLATCVDLKPHVSLMNYTYLPSHPFNNSTTDLPHGPIIIMTTNPSSRKTLNLLSNPNVSLLVHDWVSSRPPAQNPRSSPPPQSDSQSRPQGREGGRSSLATLLMGMNSSEVGNISATINGTAQVLQRGSDAEKWCKEQHLLFNGFADSSTSKPVEIGQGGAGENSVSLLSGSPNTPFHARPEDGADKDDDVRVVVVKIKDGRIADHKGGVRDFVLTAGGQERGSQGLVNGVS</sequence>
<evidence type="ECO:0000313" key="4">
    <source>
        <dbReference type="Proteomes" id="UP000308133"/>
    </source>
</evidence>
<dbReference type="Proteomes" id="UP000308133">
    <property type="component" value="Unassembled WGS sequence"/>
</dbReference>